<dbReference type="RefSeq" id="WP_015934275.1">
    <property type="nucleotide sequence ID" value="NC_011892.1"/>
</dbReference>
<evidence type="ECO:0000256" key="4">
    <source>
        <dbReference type="ARBA" id="ARBA00023163"/>
    </source>
</evidence>
<evidence type="ECO:0000313" key="7">
    <source>
        <dbReference type="Proteomes" id="UP000008207"/>
    </source>
</evidence>
<dbReference type="SUPFAM" id="SSF53850">
    <property type="entry name" value="Periplasmic binding protein-like II"/>
    <property type="match status" value="1"/>
</dbReference>
<name>B8IWF1_METNO</name>
<dbReference type="SUPFAM" id="SSF46785">
    <property type="entry name" value="Winged helix' DNA-binding domain"/>
    <property type="match status" value="1"/>
</dbReference>
<dbReference type="InterPro" id="IPR050950">
    <property type="entry name" value="HTH-type_LysR_regulators"/>
</dbReference>
<dbReference type="GO" id="GO:0005829">
    <property type="term" value="C:cytosol"/>
    <property type="evidence" value="ECO:0007669"/>
    <property type="project" value="TreeGrafter"/>
</dbReference>
<dbReference type="Pfam" id="PF00126">
    <property type="entry name" value="HTH_1"/>
    <property type="match status" value="1"/>
</dbReference>
<feature type="domain" description="HTH lysR-type" evidence="5">
    <location>
        <begin position="1"/>
        <end position="58"/>
    </location>
</feature>
<evidence type="ECO:0000259" key="5">
    <source>
        <dbReference type="PROSITE" id="PS50931"/>
    </source>
</evidence>
<dbReference type="InterPro" id="IPR005119">
    <property type="entry name" value="LysR_subst-bd"/>
</dbReference>
<keyword evidence="6" id="KW-0614">Plasmid</keyword>
<dbReference type="Proteomes" id="UP000008207">
    <property type="component" value="Plasmid pMNOD01"/>
</dbReference>
<dbReference type="PROSITE" id="PS50931">
    <property type="entry name" value="HTH_LYSR"/>
    <property type="match status" value="1"/>
</dbReference>
<evidence type="ECO:0000313" key="6">
    <source>
        <dbReference type="EMBL" id="ACL62741.1"/>
    </source>
</evidence>
<dbReference type="HOGENOM" id="CLU_039613_6_5_5"/>
<dbReference type="PANTHER" id="PTHR30419">
    <property type="entry name" value="HTH-TYPE TRANSCRIPTIONAL REGULATOR YBHD"/>
    <property type="match status" value="1"/>
</dbReference>
<comment type="similarity">
    <text evidence="1">Belongs to the LysR transcriptional regulatory family.</text>
</comment>
<geneLocation type="plasmid" evidence="6 7">
    <name>pMNOD01</name>
</geneLocation>
<protein>
    <submittedName>
        <fullName evidence="6">Transcriptional regulator, LysR family</fullName>
    </submittedName>
</protein>
<dbReference type="InterPro" id="IPR000847">
    <property type="entry name" value="LysR_HTH_N"/>
</dbReference>
<dbReference type="Gene3D" id="3.40.190.10">
    <property type="entry name" value="Periplasmic binding protein-like II"/>
    <property type="match status" value="2"/>
</dbReference>
<dbReference type="CDD" id="cd08427">
    <property type="entry name" value="PBP2_LTTR_like_2"/>
    <property type="match status" value="1"/>
</dbReference>
<dbReference type="PRINTS" id="PR00039">
    <property type="entry name" value="HTHLYSR"/>
</dbReference>
<dbReference type="Pfam" id="PF03466">
    <property type="entry name" value="LysR_substrate"/>
    <property type="match status" value="1"/>
</dbReference>
<dbReference type="GO" id="GO:0003700">
    <property type="term" value="F:DNA-binding transcription factor activity"/>
    <property type="evidence" value="ECO:0007669"/>
    <property type="project" value="InterPro"/>
</dbReference>
<accession>B8IWF1</accession>
<dbReference type="GO" id="GO:0003677">
    <property type="term" value="F:DNA binding"/>
    <property type="evidence" value="ECO:0007669"/>
    <property type="project" value="UniProtKB-KW"/>
</dbReference>
<evidence type="ECO:0000256" key="2">
    <source>
        <dbReference type="ARBA" id="ARBA00023015"/>
    </source>
</evidence>
<dbReference type="OrthoDB" id="8479357at2"/>
<organism evidence="6 7">
    <name type="scientific">Methylobacterium nodulans (strain LMG 21967 / CNCM I-2342 / ORS 2060)</name>
    <dbReference type="NCBI Taxonomy" id="460265"/>
    <lineage>
        <taxon>Bacteria</taxon>
        <taxon>Pseudomonadati</taxon>
        <taxon>Pseudomonadota</taxon>
        <taxon>Alphaproteobacteria</taxon>
        <taxon>Hyphomicrobiales</taxon>
        <taxon>Methylobacteriaceae</taxon>
        <taxon>Methylobacterium</taxon>
    </lineage>
</organism>
<dbReference type="InterPro" id="IPR036388">
    <property type="entry name" value="WH-like_DNA-bd_sf"/>
</dbReference>
<gene>
    <name evidence="6" type="ordered locus">Mnod_8676</name>
</gene>
<keyword evidence="3" id="KW-0238">DNA-binding</keyword>
<reference evidence="7" key="1">
    <citation type="submission" date="2009-01" db="EMBL/GenBank/DDBJ databases">
        <title>Complete sequence of plasmid 1 of Methylobacterium nodulans ORS 2060.</title>
        <authorList>
            <consortium name="US DOE Joint Genome Institute"/>
            <person name="Lucas S."/>
            <person name="Copeland A."/>
            <person name="Lapidus A."/>
            <person name="Glavina del Rio T."/>
            <person name="Dalin E."/>
            <person name="Tice H."/>
            <person name="Bruce D."/>
            <person name="Goodwin L."/>
            <person name="Pitluck S."/>
            <person name="Sims D."/>
            <person name="Brettin T."/>
            <person name="Detter J.C."/>
            <person name="Han C."/>
            <person name="Larimer F."/>
            <person name="Land M."/>
            <person name="Hauser L."/>
            <person name="Kyrpides N."/>
            <person name="Ivanova N."/>
            <person name="Marx C.J."/>
            <person name="Richardson P."/>
        </authorList>
    </citation>
    <scope>NUCLEOTIDE SEQUENCE [LARGE SCALE GENOMIC DNA]</scope>
    <source>
        <strain evidence="7">LMG 21967 / CNCM I-2342 / ORS 2060</strain>
        <plasmid evidence="7">Plasmid pMNOD01</plasmid>
    </source>
</reference>
<dbReference type="EMBL" id="CP001350">
    <property type="protein sequence ID" value="ACL62741.1"/>
    <property type="molecule type" value="Genomic_DNA"/>
</dbReference>
<keyword evidence="7" id="KW-1185">Reference proteome</keyword>
<keyword evidence="4" id="KW-0804">Transcription</keyword>
<sequence>MSLRALRTLVAIAQCGSLGRAAEAVGLTQSAVSLHVRALEQEFRISLFDRSRRQLVLTDAGRTAVVRAREILALYDGIASELADGGELAGRLRIGAIQTALAGPLPDAMATLRTAHPRLRIHVASGMSAELAGRLDMGEIDAAITTEPVKPHPAGLVAMRLYQEGFWVVAPPGATERDASRLLQEWPFIRFDRRVWAGRIIDQELRRMRLRVDGDVELDSREGILRMVAAGLGVAIVPLSEVARAALGPLTCLPFGDPQRHRWVVLLEREDRPAHRLACALAEAVRLAATDIGMPAPPADPEG</sequence>
<keyword evidence="2" id="KW-0805">Transcription regulation</keyword>
<dbReference type="InterPro" id="IPR036390">
    <property type="entry name" value="WH_DNA-bd_sf"/>
</dbReference>
<dbReference type="AlphaFoldDB" id="B8IWF1"/>
<evidence type="ECO:0000256" key="1">
    <source>
        <dbReference type="ARBA" id="ARBA00009437"/>
    </source>
</evidence>
<dbReference type="FunFam" id="1.10.10.10:FF:000001">
    <property type="entry name" value="LysR family transcriptional regulator"/>
    <property type="match status" value="1"/>
</dbReference>
<dbReference type="Gene3D" id="1.10.10.10">
    <property type="entry name" value="Winged helix-like DNA-binding domain superfamily/Winged helix DNA-binding domain"/>
    <property type="match status" value="1"/>
</dbReference>
<dbReference type="KEGG" id="mno:Mnod_8676"/>
<proteinExistence type="inferred from homology"/>
<evidence type="ECO:0000256" key="3">
    <source>
        <dbReference type="ARBA" id="ARBA00023125"/>
    </source>
</evidence>